<dbReference type="EMBL" id="CP021455">
    <property type="protein sequence ID" value="ARU05825.1"/>
    <property type="molecule type" value="Genomic_DNA"/>
</dbReference>
<evidence type="ECO:0000313" key="2">
    <source>
        <dbReference type="Proteomes" id="UP000196138"/>
    </source>
</evidence>
<dbReference type="Proteomes" id="UP000196138">
    <property type="component" value="Chromosome"/>
</dbReference>
<protein>
    <submittedName>
        <fullName evidence="1">Uncharacterized protein</fullName>
    </submittedName>
</protein>
<reference evidence="1 2" key="1">
    <citation type="submission" date="2017-05" db="EMBL/GenBank/DDBJ databases">
        <authorList>
            <person name="Song R."/>
            <person name="Chenine A.L."/>
            <person name="Ruprecht R.M."/>
        </authorList>
    </citation>
    <scope>NUCLEOTIDE SEQUENCE [LARGE SCALE GENOMIC DNA]</scope>
    <source>
        <strain evidence="1 2">DSM 26136</strain>
    </source>
</reference>
<dbReference type="OrthoDB" id="8685558at2"/>
<dbReference type="AlphaFoldDB" id="A0A1Y0EQ87"/>
<sequence length="120" mass="12864">MPDLHYLDFDTCDGADGVTTWDAMACVRVEHVTQWLAEVQALLRWAHSQFGPALPLDEGGTWDVDLQAQDDAGQPLAIRGDAHNGTLAVDAASDGRTTLVLTLTGSEAFAQALRETWGVG</sequence>
<gene>
    <name evidence="1" type="ORF">CCO03_15035</name>
</gene>
<accession>A0A1Y0EQ87</accession>
<proteinExistence type="predicted"/>
<organism evidence="1 2">
    <name type="scientific">Comamonas serinivorans</name>
    <dbReference type="NCBI Taxonomy" id="1082851"/>
    <lineage>
        <taxon>Bacteria</taxon>
        <taxon>Pseudomonadati</taxon>
        <taxon>Pseudomonadota</taxon>
        <taxon>Betaproteobacteria</taxon>
        <taxon>Burkholderiales</taxon>
        <taxon>Comamonadaceae</taxon>
        <taxon>Comamonas</taxon>
    </lineage>
</organism>
<dbReference type="RefSeq" id="WP_087282372.1">
    <property type="nucleotide sequence ID" value="NZ_CP021455.1"/>
</dbReference>
<keyword evidence="2" id="KW-1185">Reference proteome</keyword>
<dbReference type="KEGG" id="cser:CCO03_15035"/>
<name>A0A1Y0EQ87_9BURK</name>
<evidence type="ECO:0000313" key="1">
    <source>
        <dbReference type="EMBL" id="ARU05825.1"/>
    </source>
</evidence>